<dbReference type="InterPro" id="IPR050327">
    <property type="entry name" value="Proton-linked_MCT"/>
</dbReference>
<accession>A0A2T9YY28</accession>
<evidence type="ECO:0000256" key="1">
    <source>
        <dbReference type="ARBA" id="ARBA00004141"/>
    </source>
</evidence>
<dbReference type="Proteomes" id="UP000245699">
    <property type="component" value="Unassembled WGS sequence"/>
</dbReference>
<evidence type="ECO:0000256" key="2">
    <source>
        <dbReference type="ARBA" id="ARBA00006727"/>
    </source>
</evidence>
<dbReference type="PANTHER" id="PTHR11360">
    <property type="entry name" value="MONOCARBOXYLATE TRANSPORTER"/>
    <property type="match status" value="1"/>
</dbReference>
<dbReference type="Pfam" id="PF07690">
    <property type="entry name" value="MFS_1"/>
    <property type="match status" value="1"/>
</dbReference>
<keyword evidence="6" id="KW-1185">Reference proteome</keyword>
<dbReference type="InterPro" id="IPR036259">
    <property type="entry name" value="MFS_trans_sf"/>
</dbReference>
<feature type="transmembrane region" description="Helical" evidence="3">
    <location>
        <begin position="100"/>
        <end position="119"/>
    </location>
</feature>
<feature type="transmembrane region" description="Helical" evidence="3">
    <location>
        <begin position="76"/>
        <end position="93"/>
    </location>
</feature>
<dbReference type="PROSITE" id="PS50850">
    <property type="entry name" value="MFS"/>
    <property type="match status" value="1"/>
</dbReference>
<comment type="caution">
    <text evidence="5">The sequence shown here is derived from an EMBL/GenBank/DDBJ whole genome shotgun (WGS) entry which is preliminary data.</text>
</comment>
<evidence type="ECO:0000259" key="4">
    <source>
        <dbReference type="PROSITE" id="PS50850"/>
    </source>
</evidence>
<reference evidence="5 6" key="1">
    <citation type="journal article" date="2018" name="MBio">
        <title>Comparative Genomics Reveals the Core Gene Toolbox for the Fungus-Insect Symbiosis.</title>
        <authorList>
            <person name="Wang Y."/>
            <person name="Stata M."/>
            <person name="Wang W."/>
            <person name="Stajich J.E."/>
            <person name="White M.M."/>
            <person name="Moncalvo J.M."/>
        </authorList>
    </citation>
    <scope>NUCLEOTIDE SEQUENCE [LARGE SCALE GENOMIC DNA]</scope>
    <source>
        <strain evidence="5 6">AUS-77-4</strain>
    </source>
</reference>
<proteinExistence type="inferred from homology"/>
<dbReference type="Gene3D" id="1.20.1250.20">
    <property type="entry name" value="MFS general substrate transporter like domains"/>
    <property type="match status" value="1"/>
</dbReference>
<feature type="transmembrane region" description="Helical" evidence="3">
    <location>
        <begin position="125"/>
        <end position="149"/>
    </location>
</feature>
<protein>
    <recommendedName>
        <fullName evidence="4">Major facilitator superfamily (MFS) profile domain-containing protein</fullName>
    </recommendedName>
</protein>
<name>A0A2T9YY28_9FUNG</name>
<dbReference type="OrthoDB" id="2213137at2759"/>
<dbReference type="GO" id="GO:0022857">
    <property type="term" value="F:transmembrane transporter activity"/>
    <property type="evidence" value="ECO:0007669"/>
    <property type="project" value="InterPro"/>
</dbReference>
<sequence length="234" mass="25954">MFLAVTLTSAILIKPRGQYKPSSKIIDIKLLKDPIALGIYFGGFFMQTGMFVVLMYFPSSLVDYTHISRDHATSLFMIYGAFAALGRVASGFLAKRVDPVNATICGHFMCVVLLMTMWFSNKILGVYMVFLILFALSSSPYPALSPVIVAQNYPIEKIGQVNAFTYLFSGISTVIGLPVAGLIFQNLGKRVEYNQIMVMTAIFYLLSALCMIALKFGIKRKSKTETEVDLNFTV</sequence>
<comment type="subcellular location">
    <subcellularLocation>
        <location evidence="1">Membrane</location>
        <topology evidence="1">Multi-pass membrane protein</topology>
    </subcellularLocation>
</comment>
<dbReference type="SUPFAM" id="SSF103473">
    <property type="entry name" value="MFS general substrate transporter"/>
    <property type="match status" value="1"/>
</dbReference>
<dbReference type="InterPro" id="IPR020846">
    <property type="entry name" value="MFS_dom"/>
</dbReference>
<feature type="transmembrane region" description="Helical" evidence="3">
    <location>
        <begin position="35"/>
        <end position="56"/>
    </location>
</feature>
<evidence type="ECO:0000256" key="3">
    <source>
        <dbReference type="SAM" id="Phobius"/>
    </source>
</evidence>
<dbReference type="InterPro" id="IPR011701">
    <property type="entry name" value="MFS"/>
</dbReference>
<dbReference type="PANTHER" id="PTHR11360:SF284">
    <property type="entry name" value="EG:103B4.3 PROTEIN-RELATED"/>
    <property type="match status" value="1"/>
</dbReference>
<feature type="transmembrane region" description="Helical" evidence="3">
    <location>
        <begin position="161"/>
        <end position="184"/>
    </location>
</feature>
<dbReference type="EMBL" id="MBFT01000114">
    <property type="protein sequence ID" value="PVU97235.1"/>
    <property type="molecule type" value="Genomic_DNA"/>
</dbReference>
<comment type="similarity">
    <text evidence="2">Belongs to the major facilitator superfamily. Monocarboxylate porter (TC 2.A.1.13) family.</text>
</comment>
<gene>
    <name evidence="5" type="ORF">BB559_002099</name>
</gene>
<dbReference type="AlphaFoldDB" id="A0A2T9YY28"/>
<keyword evidence="3" id="KW-1133">Transmembrane helix</keyword>
<dbReference type="GO" id="GO:0016020">
    <property type="term" value="C:membrane"/>
    <property type="evidence" value="ECO:0007669"/>
    <property type="project" value="UniProtKB-SubCell"/>
</dbReference>
<evidence type="ECO:0000313" key="6">
    <source>
        <dbReference type="Proteomes" id="UP000245699"/>
    </source>
</evidence>
<feature type="domain" description="Major facilitator superfamily (MFS) profile" evidence="4">
    <location>
        <begin position="1"/>
        <end position="225"/>
    </location>
</feature>
<keyword evidence="3" id="KW-0812">Transmembrane</keyword>
<feature type="transmembrane region" description="Helical" evidence="3">
    <location>
        <begin position="196"/>
        <end position="214"/>
    </location>
</feature>
<organism evidence="5 6">
    <name type="scientific">Furculomyces boomerangus</name>
    <dbReference type="NCBI Taxonomy" id="61424"/>
    <lineage>
        <taxon>Eukaryota</taxon>
        <taxon>Fungi</taxon>
        <taxon>Fungi incertae sedis</taxon>
        <taxon>Zoopagomycota</taxon>
        <taxon>Kickxellomycotina</taxon>
        <taxon>Harpellomycetes</taxon>
        <taxon>Harpellales</taxon>
        <taxon>Harpellaceae</taxon>
        <taxon>Furculomyces</taxon>
    </lineage>
</organism>
<evidence type="ECO:0000313" key="5">
    <source>
        <dbReference type="EMBL" id="PVU97235.1"/>
    </source>
</evidence>
<keyword evidence="3" id="KW-0472">Membrane</keyword>